<feature type="domain" description="Choice-of-anchor A" evidence="2">
    <location>
        <begin position="30"/>
        <end position="106"/>
    </location>
</feature>
<proteinExistence type="predicted"/>
<evidence type="ECO:0000256" key="1">
    <source>
        <dbReference type="SAM" id="SignalP"/>
    </source>
</evidence>
<dbReference type="Pfam" id="PF20597">
    <property type="entry name" value="pAdhesive_15"/>
    <property type="match status" value="2"/>
</dbReference>
<protein>
    <submittedName>
        <fullName evidence="3">Choice-of-anchor A family protein</fullName>
    </submittedName>
</protein>
<feature type="signal peptide" evidence="1">
    <location>
        <begin position="1"/>
        <end position="22"/>
    </location>
</feature>
<reference evidence="3 4" key="1">
    <citation type="submission" date="2019-09" db="EMBL/GenBank/DDBJ databases">
        <title>Polymorphobacter sp. isolated from a lake in China.</title>
        <authorList>
            <person name="Liu Z."/>
        </authorList>
    </citation>
    <scope>NUCLEOTIDE SEQUENCE [LARGE SCALE GENOMIC DNA]</scope>
    <source>
        <strain evidence="3 4">D40P</strain>
    </source>
</reference>
<dbReference type="OrthoDB" id="8775303at2"/>
<dbReference type="AlphaFoldDB" id="A0A7C9KJC7"/>
<accession>A0A7C9KJC7</accession>
<comment type="caution">
    <text evidence="3">The sequence shown here is derived from an EMBL/GenBank/DDBJ whole genome shotgun (WGS) entry which is preliminary data.</text>
</comment>
<dbReference type="NCBIfam" id="NF035944">
    <property type="entry name" value="PEPxxWA-CTERM"/>
    <property type="match status" value="1"/>
</dbReference>
<dbReference type="InterPro" id="IPR013424">
    <property type="entry name" value="Ice-binding_C"/>
</dbReference>
<name>A0A7C9KJC7_9SPHN</name>
<dbReference type="NCBIfam" id="TIGR04215">
    <property type="entry name" value="choice_anch_A"/>
    <property type="match status" value="2"/>
</dbReference>
<feature type="domain" description="Choice-of-anchor A" evidence="2">
    <location>
        <begin position="116"/>
        <end position="352"/>
    </location>
</feature>
<evidence type="ECO:0000313" key="3">
    <source>
        <dbReference type="EMBL" id="MQT17941.1"/>
    </source>
</evidence>
<dbReference type="NCBIfam" id="TIGR02595">
    <property type="entry name" value="PEP_CTERM"/>
    <property type="match status" value="1"/>
</dbReference>
<dbReference type="EMBL" id="WIOL01000004">
    <property type="protein sequence ID" value="MQT17941.1"/>
    <property type="molecule type" value="Genomic_DNA"/>
</dbReference>
<keyword evidence="1" id="KW-0732">Signal</keyword>
<sequence>MSRFALSSVAVLALLTAGPAAAAGNASAGLQAMRELNLIVLGDMKAGHETEGKAFIGGNVTGSTSNFGIGNASQGAAVSTRRTLTVGGDVGPTMNINQGSNGGNGNVATSPGILIGGNYAGGNFNVAGAAIDIGGNFSSGNVNLTNGQTVNVGGNITANANGNNNSQTVNAGGSINGNANGAVFNANKGAGWNAATTSLAVAAERVQLQSDLQALSSTLSGLANTSNVTSSGANNPVIHAVDGGQGYAVLNLTSAFFTDYAGQLSYDLPSTSLPLIVNVAGTGAFTWGLNPAGGNKAYNQSVIWNFYEASSINFTTMFNGSVLAPYATISNNTPIEGSVAVLGFNQGGEVHLGTYALGESFLTSTTPGTVPEPTVWAMLIGGFGLVGAAMRKRRAAIA</sequence>
<evidence type="ECO:0000313" key="4">
    <source>
        <dbReference type="Proteomes" id="UP000481327"/>
    </source>
</evidence>
<evidence type="ECO:0000259" key="2">
    <source>
        <dbReference type="Pfam" id="PF20597"/>
    </source>
</evidence>
<dbReference type="InterPro" id="IPR026588">
    <property type="entry name" value="Choice_anch_A"/>
</dbReference>
<feature type="chain" id="PRO_5029019938" evidence="1">
    <location>
        <begin position="23"/>
        <end position="398"/>
    </location>
</feature>
<organism evidence="3 4">
    <name type="scientific">Sandarakinorhabdus fusca</name>
    <dbReference type="NCBI Taxonomy" id="1439888"/>
    <lineage>
        <taxon>Bacteria</taxon>
        <taxon>Pseudomonadati</taxon>
        <taxon>Pseudomonadota</taxon>
        <taxon>Alphaproteobacteria</taxon>
        <taxon>Sphingomonadales</taxon>
        <taxon>Sphingosinicellaceae</taxon>
        <taxon>Sandarakinorhabdus</taxon>
    </lineage>
</organism>
<keyword evidence="4" id="KW-1185">Reference proteome</keyword>
<dbReference type="Proteomes" id="UP000481327">
    <property type="component" value="Unassembled WGS sequence"/>
</dbReference>
<gene>
    <name evidence="3" type="ORF">F3168_11800</name>
</gene>